<dbReference type="AlphaFoldDB" id="A0A1H9MHB6"/>
<dbReference type="Proteomes" id="UP000198556">
    <property type="component" value="Unassembled WGS sequence"/>
</dbReference>
<feature type="transmembrane region" description="Helical" evidence="1">
    <location>
        <begin position="180"/>
        <end position="204"/>
    </location>
</feature>
<name>A0A1H9MHB6_9LACT</name>
<dbReference type="RefSeq" id="WP_089747062.1">
    <property type="nucleotide sequence ID" value="NZ_FOGF01000027.1"/>
</dbReference>
<dbReference type="STRING" id="137733.SAMN05421767_12710"/>
<dbReference type="EMBL" id="FOGF01000027">
    <property type="protein sequence ID" value="SER23110.1"/>
    <property type="molecule type" value="Genomic_DNA"/>
</dbReference>
<keyword evidence="1" id="KW-0812">Transmembrane</keyword>
<feature type="transmembrane region" description="Helical" evidence="1">
    <location>
        <begin position="69"/>
        <end position="90"/>
    </location>
</feature>
<dbReference type="OrthoDB" id="1751619at2"/>
<sequence>MKKYLKLLAYELENSKKLIAILVVGVTLLQSVSFIQMIRDYKRVLQLNINQALPIDMVKCDFATIMNGWFVLSIMGSVALIGAYIFYIWFKEWYRQGKSIYRLLMLPGSRMSVYWAKFTTIIMMILILLGLEIVLLTIFINLASWIVGDQLVNTANNWYLFTQGSSIFGNPLEVLYPATWMNFLITYGVGICVVSACFQLVILAMSSRHLRKVQSIGVMVLNVLVYGIYIAGLIFLITNLMLTSSEISWVMTIVLAIFLCINTLVSRHLLNHYIAV</sequence>
<feature type="transmembrane region" description="Helical" evidence="1">
    <location>
        <begin position="111"/>
        <end position="140"/>
    </location>
</feature>
<feature type="transmembrane region" description="Helical" evidence="1">
    <location>
        <begin position="247"/>
        <end position="265"/>
    </location>
</feature>
<keyword evidence="3" id="KW-1185">Reference proteome</keyword>
<evidence type="ECO:0008006" key="4">
    <source>
        <dbReference type="Google" id="ProtNLM"/>
    </source>
</evidence>
<evidence type="ECO:0000313" key="3">
    <source>
        <dbReference type="Proteomes" id="UP000198556"/>
    </source>
</evidence>
<feature type="transmembrane region" description="Helical" evidence="1">
    <location>
        <begin position="216"/>
        <end position="241"/>
    </location>
</feature>
<feature type="transmembrane region" description="Helical" evidence="1">
    <location>
        <begin position="20"/>
        <end position="38"/>
    </location>
</feature>
<gene>
    <name evidence="2" type="ORF">SAMN05421767_12710</name>
</gene>
<accession>A0A1H9MHB6</accession>
<evidence type="ECO:0000313" key="2">
    <source>
        <dbReference type="EMBL" id="SER23110.1"/>
    </source>
</evidence>
<proteinExistence type="predicted"/>
<protein>
    <recommendedName>
        <fullName evidence="4">ABC-2 family transporter protein</fullName>
    </recommendedName>
</protein>
<evidence type="ECO:0000256" key="1">
    <source>
        <dbReference type="SAM" id="Phobius"/>
    </source>
</evidence>
<reference evidence="2 3" key="1">
    <citation type="submission" date="2016-10" db="EMBL/GenBank/DDBJ databases">
        <authorList>
            <person name="de Groot N.N."/>
        </authorList>
    </citation>
    <scope>NUCLEOTIDE SEQUENCE [LARGE SCALE GENOMIC DNA]</scope>
    <source>
        <strain evidence="2 3">DSM 15827</strain>
    </source>
</reference>
<keyword evidence="1" id="KW-0472">Membrane</keyword>
<keyword evidence="1" id="KW-1133">Transmembrane helix</keyword>
<organism evidence="2 3">
    <name type="scientific">Granulicatella balaenopterae</name>
    <dbReference type="NCBI Taxonomy" id="137733"/>
    <lineage>
        <taxon>Bacteria</taxon>
        <taxon>Bacillati</taxon>
        <taxon>Bacillota</taxon>
        <taxon>Bacilli</taxon>
        <taxon>Lactobacillales</taxon>
        <taxon>Carnobacteriaceae</taxon>
        <taxon>Granulicatella</taxon>
    </lineage>
</organism>